<evidence type="ECO:0000313" key="9">
    <source>
        <dbReference type="EMBL" id="MCK0209573.1"/>
    </source>
</evidence>
<dbReference type="Pfam" id="PF01694">
    <property type="entry name" value="Rhomboid"/>
    <property type="match status" value="1"/>
</dbReference>
<evidence type="ECO:0000256" key="4">
    <source>
        <dbReference type="ARBA" id="ARBA00022692"/>
    </source>
</evidence>
<keyword evidence="3" id="KW-0997">Cell inner membrane</keyword>
<keyword evidence="4 7" id="KW-0812">Transmembrane</keyword>
<reference evidence="9 10" key="1">
    <citation type="submission" date="2022-04" db="EMBL/GenBank/DDBJ databases">
        <authorList>
            <person name="Grouzdev D.S."/>
            <person name="Pantiukh K.S."/>
            <person name="Krutkina M.S."/>
        </authorList>
    </citation>
    <scope>NUCLEOTIDE SEQUENCE [LARGE SCALE GENOMIC DNA]</scope>
    <source>
        <strain evidence="9 10">Jip08</strain>
    </source>
</reference>
<dbReference type="InterPro" id="IPR022764">
    <property type="entry name" value="Peptidase_S54_rhomboid_dom"/>
</dbReference>
<feature type="domain" description="Peptidase S54 rhomboid" evidence="8">
    <location>
        <begin position="75"/>
        <end position="236"/>
    </location>
</feature>
<organism evidence="9 10">
    <name type="scientific">Ancylobacter koreensis</name>
    <dbReference type="NCBI Taxonomy" id="266121"/>
    <lineage>
        <taxon>Bacteria</taxon>
        <taxon>Pseudomonadati</taxon>
        <taxon>Pseudomonadota</taxon>
        <taxon>Alphaproteobacteria</taxon>
        <taxon>Hyphomicrobiales</taxon>
        <taxon>Xanthobacteraceae</taxon>
        <taxon>Ancylobacter</taxon>
    </lineage>
</organism>
<dbReference type="Gene3D" id="1.20.1540.10">
    <property type="entry name" value="Rhomboid-like"/>
    <property type="match status" value="1"/>
</dbReference>
<comment type="caution">
    <text evidence="9">The sequence shown here is derived from an EMBL/GenBank/DDBJ whole genome shotgun (WGS) entry which is preliminary data.</text>
</comment>
<evidence type="ECO:0000256" key="7">
    <source>
        <dbReference type="SAM" id="Phobius"/>
    </source>
</evidence>
<comment type="subcellular location">
    <subcellularLocation>
        <location evidence="1">Membrane</location>
        <topology evidence="1">Multi-pass membrane protein</topology>
    </subcellularLocation>
</comment>
<dbReference type="RefSeq" id="WP_247202098.1">
    <property type="nucleotide sequence ID" value="NZ_JALKCG010000007.1"/>
</dbReference>
<evidence type="ECO:0000256" key="2">
    <source>
        <dbReference type="ARBA" id="ARBA00022475"/>
    </source>
</evidence>
<feature type="transmembrane region" description="Helical" evidence="7">
    <location>
        <begin position="193"/>
        <end position="215"/>
    </location>
</feature>
<accession>A0ABT0DQM6</accession>
<gene>
    <name evidence="9" type="ORF">MWN33_16195</name>
</gene>
<evidence type="ECO:0000313" key="10">
    <source>
        <dbReference type="Proteomes" id="UP001202867"/>
    </source>
</evidence>
<dbReference type="GO" id="GO:0008233">
    <property type="term" value="F:peptidase activity"/>
    <property type="evidence" value="ECO:0007669"/>
    <property type="project" value="UniProtKB-KW"/>
</dbReference>
<evidence type="ECO:0000256" key="5">
    <source>
        <dbReference type="ARBA" id="ARBA00022989"/>
    </source>
</evidence>
<protein>
    <submittedName>
        <fullName evidence="9">Rhomboid family intramembrane serine protease</fullName>
    </submittedName>
</protein>
<reference evidence="10" key="2">
    <citation type="submission" date="2023-07" db="EMBL/GenBank/DDBJ databases">
        <title>Ancylobacter moscoviensis sp. nov., facultatively methylotrophic bacteria from activated sludge and the reclassification of Starkeya novella (Starkey 1934) Kelly et al. 2000 as Ancylobacter novellus comb. nov., Starkeya koreensis Im et al. 2006 as Ancylobacter koreensis comb.nov., Angulomicrobium tetraedrale Vasil'eva et al. 1986 as Ancylobacter tetraedralis comb. nov., Angulomicrobium amanitiforme Fritz et al. 2004 as Ancylobacter amanitiformis comb. nov. and Methylorhabdus multivorans Doronina et al. 1996 as Ancylobacter multivorans comb. nov. and emended description of the genus Ancylobacter.</title>
        <authorList>
            <person name="Doronina N."/>
            <person name="Chemodurova A."/>
            <person name="Grouzdev D."/>
            <person name="Koziaeva V."/>
            <person name="Shi W."/>
            <person name="Wu L."/>
            <person name="Kaparullina E."/>
        </authorList>
    </citation>
    <scope>NUCLEOTIDE SEQUENCE [LARGE SCALE GENOMIC DNA]</scope>
    <source>
        <strain evidence="10">Jip08</strain>
    </source>
</reference>
<evidence type="ECO:0000256" key="6">
    <source>
        <dbReference type="ARBA" id="ARBA00023136"/>
    </source>
</evidence>
<keyword evidence="2" id="KW-1003">Cell membrane</keyword>
<dbReference type="PANTHER" id="PTHR43066">
    <property type="entry name" value="RHOMBOID-RELATED PROTEIN"/>
    <property type="match status" value="1"/>
</dbReference>
<feature type="transmembrane region" description="Helical" evidence="7">
    <location>
        <begin position="138"/>
        <end position="160"/>
    </location>
</feature>
<evidence type="ECO:0000259" key="8">
    <source>
        <dbReference type="Pfam" id="PF01694"/>
    </source>
</evidence>
<dbReference type="PANTHER" id="PTHR43066:SF26">
    <property type="entry name" value="RHOMBOID PROTEASE GLPG"/>
    <property type="match status" value="1"/>
</dbReference>
<keyword evidence="5 7" id="KW-1133">Transmembrane helix</keyword>
<keyword evidence="9" id="KW-0645">Protease</keyword>
<sequence length="257" mass="27768">MLEPPRLAAQRREPILNVPPVITVLAAVMLAIQLIRDWVDPDTGVEILALFAFIPARFDPSVLAEGVLPGGTAADIWTFVTYAFLHGGWSHVGLNLLWMLAFGTPVARRFGALRFLAFFAVTAAAGAGLHLLTHEGELVPMIGASAAVSGCMAAALRFMFAHEGYAMWRPDMADEVAHFPAPPLLAVLRDRRVIGFVAVWFAINIAFGIGAPAGIVDGSVAWQAHIGGFLVGLLLFPLFDPIGRRPDDGRHIRRYGR</sequence>
<dbReference type="InterPro" id="IPR035952">
    <property type="entry name" value="Rhomboid-like_sf"/>
</dbReference>
<dbReference type="GO" id="GO:0006508">
    <property type="term" value="P:proteolysis"/>
    <property type="evidence" value="ECO:0007669"/>
    <property type="project" value="UniProtKB-KW"/>
</dbReference>
<dbReference type="EMBL" id="JALKCG010000007">
    <property type="protein sequence ID" value="MCK0209573.1"/>
    <property type="molecule type" value="Genomic_DNA"/>
</dbReference>
<dbReference type="Proteomes" id="UP001202867">
    <property type="component" value="Unassembled WGS sequence"/>
</dbReference>
<keyword evidence="9" id="KW-0378">Hydrolase</keyword>
<dbReference type="SUPFAM" id="SSF144091">
    <property type="entry name" value="Rhomboid-like"/>
    <property type="match status" value="1"/>
</dbReference>
<name>A0ABT0DQM6_9HYPH</name>
<keyword evidence="10" id="KW-1185">Reference proteome</keyword>
<keyword evidence="6 7" id="KW-0472">Membrane</keyword>
<evidence type="ECO:0000256" key="3">
    <source>
        <dbReference type="ARBA" id="ARBA00022519"/>
    </source>
</evidence>
<feature type="transmembrane region" description="Helical" evidence="7">
    <location>
        <begin position="112"/>
        <end position="132"/>
    </location>
</feature>
<proteinExistence type="predicted"/>
<feature type="transmembrane region" description="Helical" evidence="7">
    <location>
        <begin position="76"/>
        <end position="100"/>
    </location>
</feature>
<feature type="transmembrane region" description="Helical" evidence="7">
    <location>
        <begin position="15"/>
        <end position="35"/>
    </location>
</feature>
<evidence type="ECO:0000256" key="1">
    <source>
        <dbReference type="ARBA" id="ARBA00004141"/>
    </source>
</evidence>
<feature type="transmembrane region" description="Helical" evidence="7">
    <location>
        <begin position="221"/>
        <end position="239"/>
    </location>
</feature>